<name>A0A0F9CZP7_9ZZZZ</name>
<dbReference type="EMBL" id="LAZR01044173">
    <property type="protein sequence ID" value="KKL05308.1"/>
    <property type="molecule type" value="Genomic_DNA"/>
</dbReference>
<gene>
    <name evidence="1" type="ORF">LCGC14_2607350</name>
</gene>
<comment type="caution">
    <text evidence="1">The sequence shown here is derived from an EMBL/GenBank/DDBJ whole genome shotgun (WGS) entry which is preliminary data.</text>
</comment>
<organism evidence="1">
    <name type="scientific">marine sediment metagenome</name>
    <dbReference type="NCBI Taxonomy" id="412755"/>
    <lineage>
        <taxon>unclassified sequences</taxon>
        <taxon>metagenomes</taxon>
        <taxon>ecological metagenomes</taxon>
    </lineage>
</organism>
<accession>A0A0F9CZP7</accession>
<dbReference type="AlphaFoldDB" id="A0A0F9CZP7"/>
<reference evidence="1" key="1">
    <citation type="journal article" date="2015" name="Nature">
        <title>Complex archaea that bridge the gap between prokaryotes and eukaryotes.</title>
        <authorList>
            <person name="Spang A."/>
            <person name="Saw J.H."/>
            <person name="Jorgensen S.L."/>
            <person name="Zaremba-Niedzwiedzka K."/>
            <person name="Martijn J."/>
            <person name="Lind A.E."/>
            <person name="van Eijk R."/>
            <person name="Schleper C."/>
            <person name="Guy L."/>
            <person name="Ettema T.J."/>
        </authorList>
    </citation>
    <scope>NUCLEOTIDE SEQUENCE</scope>
</reference>
<proteinExistence type="predicted"/>
<protein>
    <submittedName>
        <fullName evidence="1">Uncharacterized protein</fullName>
    </submittedName>
</protein>
<sequence length="78" mass="8486">MSLTREELDIVDLLGQAYNLFASLPRDTLHPTAKDEFASAIHNAQHLVMIQSAVRAHPETFVTIGGGVTMTRDGAHSL</sequence>
<evidence type="ECO:0000313" key="1">
    <source>
        <dbReference type="EMBL" id="KKL05308.1"/>
    </source>
</evidence>